<name>A0A4P2VAF0_9ARCH</name>
<dbReference type="GO" id="GO:0003871">
    <property type="term" value="F:5-methyltetrahydropteroyltriglutamate-homocysteine S-methyltransferase activity"/>
    <property type="evidence" value="ECO:0007669"/>
    <property type="project" value="UniProtKB-EC"/>
</dbReference>
<dbReference type="InterPro" id="IPR038071">
    <property type="entry name" value="UROD/MetE-like_sf"/>
</dbReference>
<organism evidence="1 2">
    <name type="scientific">Conexivisphaera calida</name>
    <dbReference type="NCBI Taxonomy" id="1874277"/>
    <lineage>
        <taxon>Archaea</taxon>
        <taxon>Nitrososphaerota</taxon>
        <taxon>Conexivisphaeria</taxon>
        <taxon>Conexivisphaerales</taxon>
        <taxon>Conexivisphaeraceae</taxon>
        <taxon>Conexivisphaera</taxon>
    </lineage>
</organism>
<keyword evidence="1" id="KW-0489">Methyltransferase</keyword>
<dbReference type="GO" id="GO:0032259">
    <property type="term" value="P:methylation"/>
    <property type="evidence" value="ECO:0007669"/>
    <property type="project" value="UniProtKB-KW"/>
</dbReference>
<proteinExistence type="predicted"/>
<dbReference type="Gene3D" id="3.20.20.210">
    <property type="match status" value="1"/>
</dbReference>
<accession>A0A4P2VAF0</accession>
<keyword evidence="1" id="KW-0808">Transferase</keyword>
<dbReference type="RefSeq" id="WP_174447791.1">
    <property type="nucleotide sequence ID" value="NZ_AP018732.1"/>
</dbReference>
<dbReference type="EMBL" id="AP018732">
    <property type="protein sequence ID" value="BBE41446.1"/>
    <property type="molecule type" value="Genomic_DNA"/>
</dbReference>
<protein>
    <submittedName>
        <fullName evidence="1">5-methyltetrahydropteroyltriglutamate--homocysteine methyltransferase</fullName>
        <ecNumber evidence="1">2.1.1.14</ecNumber>
    </submittedName>
</protein>
<dbReference type="OrthoDB" id="33991at2157"/>
<keyword evidence="2" id="KW-1185">Reference proteome</keyword>
<dbReference type="KEGG" id="ccai:NAS2_0032"/>
<evidence type="ECO:0000313" key="2">
    <source>
        <dbReference type="Proteomes" id="UP000509448"/>
    </source>
</evidence>
<dbReference type="EC" id="2.1.1.14" evidence="1"/>
<dbReference type="SUPFAM" id="SSF51726">
    <property type="entry name" value="UROD/MetE-like"/>
    <property type="match status" value="1"/>
</dbReference>
<sequence length="310" mass="34386">MRAYTFGIYPRPLRLIAATRRDPEGSRELARRESTRILALQDRAGLPLLSDPLLEWDDMLRWFAAEWDGVEVNGIIRYFEHNAFYRVPVVKGKIRSSGEVLRRHLVVRERGRSILEIPEPVTFALMSKDLHYGSIEPLALDIARALNDEICPLEKELEPALIVVKGPALVHGNGPGMAEVVARAAEDLLRSCRAPGVLHMYFKSPIEAYRAIKGIRSAYSGVGLDATWDPIEKLSEELKGYRMEKLSLGLVNSQNTKVEHIGDVMSSAEMLGKAAGGPEVLVTVSSDLEFIPYSFAVKKLRILGRVAGGA</sequence>
<dbReference type="Proteomes" id="UP000509448">
    <property type="component" value="Chromosome"/>
</dbReference>
<dbReference type="AlphaFoldDB" id="A0A4P2VAF0"/>
<gene>
    <name evidence="1" type="ORF">NAS2_0032</name>
</gene>
<dbReference type="GeneID" id="55583848"/>
<reference evidence="1 2" key="1">
    <citation type="journal article" date="2019" name="ISME J.">
        <title>Isolation and characterization of a thermophilic sulfur- and iron-reducing thaumarchaeote from a terrestrial acidic hot spring.</title>
        <authorList>
            <person name="Kato S."/>
            <person name="Itoh T."/>
            <person name="Yuki M."/>
            <person name="Nagamori M."/>
            <person name="Ohnishi M."/>
            <person name="Uematsu K."/>
            <person name="Suzuki K."/>
            <person name="Takashina T."/>
            <person name="Ohkuma M."/>
        </authorList>
    </citation>
    <scope>NUCLEOTIDE SEQUENCE [LARGE SCALE GENOMIC DNA]</scope>
    <source>
        <strain evidence="1 2">NAS-02</strain>
    </source>
</reference>
<evidence type="ECO:0000313" key="1">
    <source>
        <dbReference type="EMBL" id="BBE41446.1"/>
    </source>
</evidence>